<dbReference type="Proteomes" id="UP001153331">
    <property type="component" value="Unassembled WGS sequence"/>
</dbReference>
<evidence type="ECO:0000313" key="2">
    <source>
        <dbReference type="Proteomes" id="UP001153331"/>
    </source>
</evidence>
<accession>A0ACC2HTK3</accession>
<dbReference type="EMBL" id="JAPHNI010001210">
    <property type="protein sequence ID" value="KAJ8106301.1"/>
    <property type="molecule type" value="Genomic_DNA"/>
</dbReference>
<name>A0ACC2HTK3_9PLEO</name>
<evidence type="ECO:0000313" key="1">
    <source>
        <dbReference type="EMBL" id="KAJ8106301.1"/>
    </source>
</evidence>
<gene>
    <name evidence="1" type="ORF">OPT61_g9625</name>
</gene>
<protein>
    <submittedName>
        <fullName evidence="1">Uncharacterized protein</fullName>
    </submittedName>
</protein>
<comment type="caution">
    <text evidence="1">The sequence shown here is derived from an EMBL/GenBank/DDBJ whole genome shotgun (WGS) entry which is preliminary data.</text>
</comment>
<sequence>MMPETTPPLIPAKKLILIVKAHIGYQIVPRGCFRSSLGLGAKRTGEQALSSGVTCVNFKLRLQINMDIEKQADERSFLPGYPSLAAFIASDPDGTTAIFKRFNRLAARHLLHLQSQLAELQAEQDALDREDALGSLEVKQHSRNWADFTKAAAYDPRQKRRKELCDEIGLVLKSYREALLSESQLASLPSPTKRTLEAFRYRFFNCGAGTPYPTLGGHSRALFNEIDDLVVLKVEDRDRLTAFLQDHCLRLFSVGKDQDGIVYASDHRIAQTVTLLSTFNAAALLVGAIVMLYAISSEKIKLGVIALFTALFAANVGILTNARRAELFAATAGYVAVLVVFVSGSIAPFNDLEQPDWHLMLMEQRRTGPIFSVIGPHIPQRSSCNCGSQTLERYLPFLGYVAKHDFDDELQNPTPRTALDGWFEKKSGAQRNMLMATMIGAFVTVVIGILGLGVGGIQVWLAYQQWKHPVRDEAVTCVSKPG</sequence>
<organism evidence="1 2">
    <name type="scientific">Boeremia exigua</name>
    <dbReference type="NCBI Taxonomy" id="749465"/>
    <lineage>
        <taxon>Eukaryota</taxon>
        <taxon>Fungi</taxon>
        <taxon>Dikarya</taxon>
        <taxon>Ascomycota</taxon>
        <taxon>Pezizomycotina</taxon>
        <taxon>Dothideomycetes</taxon>
        <taxon>Pleosporomycetidae</taxon>
        <taxon>Pleosporales</taxon>
        <taxon>Pleosporineae</taxon>
        <taxon>Didymellaceae</taxon>
        <taxon>Boeremia</taxon>
    </lineage>
</organism>
<keyword evidence="2" id="KW-1185">Reference proteome</keyword>
<proteinExistence type="predicted"/>
<reference evidence="1" key="1">
    <citation type="submission" date="2022-11" db="EMBL/GenBank/DDBJ databases">
        <title>Genome Sequence of Boeremia exigua.</title>
        <authorList>
            <person name="Buettner E."/>
        </authorList>
    </citation>
    <scope>NUCLEOTIDE SEQUENCE</scope>
    <source>
        <strain evidence="1">CU02</strain>
    </source>
</reference>